<dbReference type="GO" id="GO:0005886">
    <property type="term" value="C:plasma membrane"/>
    <property type="evidence" value="ECO:0007669"/>
    <property type="project" value="UniProtKB-SubCell"/>
</dbReference>
<evidence type="ECO:0000313" key="8">
    <source>
        <dbReference type="Proteomes" id="UP000279908"/>
    </source>
</evidence>
<comment type="subcellular location">
    <subcellularLocation>
        <location evidence="1">Cell membrane</location>
    </subcellularLocation>
</comment>
<dbReference type="EMBL" id="RXYK01000004">
    <property type="protein sequence ID" value="RTY38896.1"/>
    <property type="molecule type" value="Genomic_DNA"/>
</dbReference>
<evidence type="ECO:0000256" key="6">
    <source>
        <dbReference type="SAM" id="Phobius"/>
    </source>
</evidence>
<keyword evidence="5 6" id="KW-0472">Membrane</keyword>
<dbReference type="GO" id="GO:0015081">
    <property type="term" value="F:sodium ion transmembrane transporter activity"/>
    <property type="evidence" value="ECO:0007669"/>
    <property type="project" value="InterPro"/>
</dbReference>
<evidence type="ECO:0000256" key="3">
    <source>
        <dbReference type="ARBA" id="ARBA00022692"/>
    </source>
</evidence>
<proteinExistence type="predicted"/>
<dbReference type="Pfam" id="PF04277">
    <property type="entry name" value="OAD_gamma"/>
    <property type="match status" value="1"/>
</dbReference>
<evidence type="ECO:0000256" key="5">
    <source>
        <dbReference type="ARBA" id="ARBA00023136"/>
    </source>
</evidence>
<evidence type="ECO:0000256" key="4">
    <source>
        <dbReference type="ARBA" id="ARBA00022989"/>
    </source>
</evidence>
<feature type="transmembrane region" description="Helical" evidence="6">
    <location>
        <begin position="20"/>
        <end position="39"/>
    </location>
</feature>
<dbReference type="AlphaFoldDB" id="A0A432AWI6"/>
<comment type="caution">
    <text evidence="7">The sequence shown here is derived from an EMBL/GenBank/DDBJ whole genome shotgun (WGS) entry which is preliminary data.</text>
</comment>
<organism evidence="7 8">
    <name type="scientific">Chlorobium phaeovibrioides</name>
    <dbReference type="NCBI Taxonomy" id="1094"/>
    <lineage>
        <taxon>Bacteria</taxon>
        <taxon>Pseudomonadati</taxon>
        <taxon>Chlorobiota</taxon>
        <taxon>Chlorobiia</taxon>
        <taxon>Chlorobiales</taxon>
        <taxon>Chlorobiaceae</taxon>
        <taxon>Chlorobium/Pelodictyon group</taxon>
        <taxon>Chlorobium</taxon>
    </lineage>
</organism>
<protein>
    <submittedName>
        <fullName evidence="7">Uncharacterized protein</fullName>
    </submittedName>
</protein>
<keyword evidence="4 6" id="KW-1133">Transmembrane helix</keyword>
<evidence type="ECO:0000256" key="1">
    <source>
        <dbReference type="ARBA" id="ARBA00004236"/>
    </source>
</evidence>
<dbReference type="InterPro" id="IPR005899">
    <property type="entry name" value="Na_pump_deCOase"/>
</dbReference>
<dbReference type="GO" id="GO:0036376">
    <property type="term" value="P:sodium ion export across plasma membrane"/>
    <property type="evidence" value="ECO:0007669"/>
    <property type="project" value="InterPro"/>
</dbReference>
<keyword evidence="3 6" id="KW-0812">Transmembrane</keyword>
<dbReference type="Proteomes" id="UP000279908">
    <property type="component" value="Unassembled WGS sequence"/>
</dbReference>
<dbReference type="RefSeq" id="WP_126383921.1">
    <property type="nucleotide sequence ID" value="NZ_CP041698.1"/>
</dbReference>
<accession>A0A432AWI6</accession>
<keyword evidence="2" id="KW-1003">Cell membrane</keyword>
<evidence type="ECO:0000313" key="7">
    <source>
        <dbReference type="EMBL" id="RTY38896.1"/>
    </source>
</evidence>
<sequence length="121" mass="13483">MSNPFNFSAIQPEHLTLAATGYGVVFFSLILLYFIFSIMPKVLDFRLKKQPDPEGHATHGAHHAPTQSGEVNAAIAMALSLYFSELHDQETAILTIKKAAKTYSPWNSKIYNVINFKGAQR</sequence>
<name>A0A432AWI6_CHLPH</name>
<gene>
    <name evidence="7" type="ORF">EKD02_04280</name>
</gene>
<evidence type="ECO:0000256" key="2">
    <source>
        <dbReference type="ARBA" id="ARBA00022475"/>
    </source>
</evidence>
<reference evidence="7 8" key="1">
    <citation type="submission" date="2018-12" db="EMBL/GenBank/DDBJ databases">
        <authorList>
            <person name="Lunina O.N."/>
            <person name="Grouzdev D.S."/>
            <person name="Gorlenko V.M."/>
            <person name="Savvichev A.S."/>
        </authorList>
    </citation>
    <scope>NUCLEOTIDE SEQUENCE [LARGE SCALE GENOMIC DNA]</scope>
    <source>
        <strain evidence="7 8">BrKhr-17</strain>
    </source>
</reference>